<dbReference type="EMBL" id="CP029822">
    <property type="protein sequence ID" value="AZS49450.1"/>
    <property type="molecule type" value="Genomic_DNA"/>
</dbReference>
<accession>A0A3S9XAL1</accession>
<dbReference type="Proteomes" id="UP000273143">
    <property type="component" value="Chromosome"/>
</dbReference>
<dbReference type="KEGG" id="emo:DM558_01050"/>
<dbReference type="RefSeq" id="WP_127161663.1">
    <property type="nucleotide sequence ID" value="NZ_CP029822.1"/>
</dbReference>
<dbReference type="AlphaFoldDB" id="A0A3S9XAL1"/>
<keyword evidence="2" id="KW-1185">Reference proteome</keyword>
<evidence type="ECO:0000313" key="2">
    <source>
        <dbReference type="Proteomes" id="UP000273143"/>
    </source>
</evidence>
<reference evidence="2" key="1">
    <citation type="submission" date="2018-06" db="EMBL/GenBank/DDBJ databases">
        <title>Complete genome of Pseudomonas insecticola strain QZS01.</title>
        <authorList>
            <person name="Wang J."/>
            <person name="Su Q."/>
        </authorList>
    </citation>
    <scope>NUCLEOTIDE SEQUENCE [LARGE SCALE GENOMIC DNA]</scope>
    <source>
        <strain evidence="2">QZS01</strain>
    </source>
</reference>
<dbReference type="Gene3D" id="3.40.1580.10">
    <property type="entry name" value="SMI1/KNR4-like"/>
    <property type="match status" value="1"/>
</dbReference>
<proteinExistence type="predicted"/>
<name>A0A3S9XAL1_9GAMM</name>
<protein>
    <recommendedName>
        <fullName evidence="3">SMI1/KNR4 family protein</fullName>
    </recommendedName>
</protein>
<organism evidence="1 2">
    <name type="scientific">Entomomonas moraniae</name>
    <dbReference type="NCBI Taxonomy" id="2213226"/>
    <lineage>
        <taxon>Bacteria</taxon>
        <taxon>Pseudomonadati</taxon>
        <taxon>Pseudomonadota</taxon>
        <taxon>Gammaproteobacteria</taxon>
        <taxon>Pseudomonadales</taxon>
        <taxon>Pseudomonadaceae</taxon>
        <taxon>Entomomonas</taxon>
    </lineage>
</organism>
<dbReference type="InterPro" id="IPR037883">
    <property type="entry name" value="Knr4/Smi1-like_sf"/>
</dbReference>
<evidence type="ECO:0008006" key="3">
    <source>
        <dbReference type="Google" id="ProtNLM"/>
    </source>
</evidence>
<evidence type="ECO:0000313" key="1">
    <source>
        <dbReference type="EMBL" id="AZS49450.1"/>
    </source>
</evidence>
<gene>
    <name evidence="1" type="ORF">DM558_01050</name>
</gene>
<sequence length="190" mass="22079">MLEIKAFVKLLDILKKHDDGQYLAKSKKDVDPSYLHNNNCLMEFYSQFELKHLTIQTGVSSISFIDYLNLKERNTKYSFSSLKEQDYIVLSEQTGGGDPILFNFLDNNSTPSIYAAYDVLEPFKIANNFLQFIEALTVLVDIVYNEYDIYEIYTNDDCDEIKPEFLSKIDMKLSPILGENIDGFMRYFYG</sequence>